<accession>A0A3Q0G017</accession>
<dbReference type="KEGG" id="asn:112548849"/>
<evidence type="ECO:0000259" key="1">
    <source>
        <dbReference type="Pfam" id="PF21047"/>
    </source>
</evidence>
<dbReference type="Pfam" id="PF23210">
    <property type="entry name" value="HEAT_Maestro_2"/>
    <property type="match status" value="1"/>
</dbReference>
<dbReference type="InParanoid" id="A0A3Q0G017"/>
<evidence type="ECO:0000313" key="3">
    <source>
        <dbReference type="Proteomes" id="UP000189705"/>
    </source>
</evidence>
<feature type="domain" description="MROH2B-like HEAT-repeats" evidence="2">
    <location>
        <begin position="21"/>
        <end position="389"/>
    </location>
</feature>
<proteinExistence type="predicted"/>
<evidence type="ECO:0000313" key="4">
    <source>
        <dbReference type="RefSeq" id="XP_025051383.1"/>
    </source>
</evidence>
<feature type="non-terminal residue" evidence="4">
    <location>
        <position position="487"/>
    </location>
</feature>
<dbReference type="SUPFAM" id="SSF48371">
    <property type="entry name" value="ARM repeat"/>
    <property type="match status" value="1"/>
</dbReference>
<dbReference type="PANTHER" id="PTHR23120">
    <property type="entry name" value="MAESTRO-RELATED HEAT DOMAIN-CONTAINING"/>
    <property type="match status" value="1"/>
</dbReference>
<sequence>MESHSRAEPLFLSCCQVVASALGDSSRAHSALRALWALHRTIHPAVGEQWRVQIPILLSTIEGNPETSQDNVWWEHLLLKFLNVTLKSIDDDAWSSRLSLELQHQTASYACSSPEKSFLYKALGTTLASCQDVAHVKSQLQKSLKGTDYMNAAEREHVVTILAFSAEGHLDLALGTLEDFGAALSKVQVSGIVGRLQDYHQGKRARTHRALILAYSRIAVHAPRTQLLPRVEHDITRKVLQYYMTSCQVLGINFVNKDPDLKLTLIRSVTEISRAIQDADDSQSFQFAYKEELLGYLLDFMKEEPMDSLASPVRLRAMLAIKHLSKVKPSLNRDENRNILDDCLKCLLPLPAVQQLREEGETSQDSVQVQALHELSMQALGELMRGLLEEDPTENWFMEMFHLLEPWIFSDKEWERERALQASSQLLVAYQETVYCRLQEPLEQFGSLLGLLAPYTCTSLAASRLWAADCIFCLLQLQGQARTMDAA</sequence>
<dbReference type="PANTHER" id="PTHR23120:SF22">
    <property type="entry name" value="MAESTRO HEAT-LIKE REPEAT-CONTAINING PROTEIN FAMILY MEMBER 2B"/>
    <property type="match status" value="1"/>
</dbReference>
<keyword evidence="3" id="KW-1185">Reference proteome</keyword>
<protein>
    <submittedName>
        <fullName evidence="4">Maestro heat-like repeat-containing protein family member 2B</fullName>
    </submittedName>
</protein>
<dbReference type="Pfam" id="PF21047">
    <property type="entry name" value="HEAT_Maestro"/>
    <property type="match status" value="1"/>
</dbReference>
<dbReference type="InterPro" id="IPR055408">
    <property type="entry name" value="HEAT_MROH2B-like"/>
</dbReference>
<reference evidence="4" key="1">
    <citation type="submission" date="2025-08" db="UniProtKB">
        <authorList>
            <consortium name="RefSeq"/>
        </authorList>
    </citation>
    <scope>IDENTIFICATION</scope>
</reference>
<dbReference type="GeneID" id="112548849"/>
<dbReference type="STRING" id="38654.A0A3Q0G017"/>
<evidence type="ECO:0000259" key="2">
    <source>
        <dbReference type="Pfam" id="PF23210"/>
    </source>
</evidence>
<dbReference type="GO" id="GO:0005737">
    <property type="term" value="C:cytoplasm"/>
    <property type="evidence" value="ECO:0007669"/>
    <property type="project" value="TreeGrafter"/>
</dbReference>
<dbReference type="InterPro" id="IPR048465">
    <property type="entry name" value="Maestro-like_HEAT"/>
</dbReference>
<feature type="domain" description="Maestro-like HEAT-repeats" evidence="1">
    <location>
        <begin position="414"/>
        <end position="482"/>
    </location>
</feature>
<gene>
    <name evidence="4" type="primary">LOC112548849</name>
</gene>
<dbReference type="InterPro" id="IPR045206">
    <property type="entry name" value="Maestro_heat-like_prot"/>
</dbReference>
<dbReference type="RefSeq" id="XP_025051383.1">
    <property type="nucleotide sequence ID" value="XM_025195598.1"/>
</dbReference>
<dbReference type="Proteomes" id="UP000189705">
    <property type="component" value="Unplaced"/>
</dbReference>
<organism evidence="3 4">
    <name type="scientific">Alligator sinensis</name>
    <name type="common">Chinese alligator</name>
    <dbReference type="NCBI Taxonomy" id="38654"/>
    <lineage>
        <taxon>Eukaryota</taxon>
        <taxon>Metazoa</taxon>
        <taxon>Chordata</taxon>
        <taxon>Craniata</taxon>
        <taxon>Vertebrata</taxon>
        <taxon>Euteleostomi</taxon>
        <taxon>Archelosauria</taxon>
        <taxon>Archosauria</taxon>
        <taxon>Crocodylia</taxon>
        <taxon>Alligatoridae</taxon>
        <taxon>Alligatorinae</taxon>
        <taxon>Alligator</taxon>
    </lineage>
</organism>
<dbReference type="InterPro" id="IPR016024">
    <property type="entry name" value="ARM-type_fold"/>
</dbReference>
<name>A0A3Q0G017_ALLSI</name>
<dbReference type="AlphaFoldDB" id="A0A3Q0G017"/>